<keyword evidence="2" id="KW-1185">Reference proteome</keyword>
<organism evidence="1 2">
    <name type="scientific">Rhynchophorus ferrugineus</name>
    <name type="common">Red palm weevil</name>
    <name type="synonym">Curculio ferrugineus</name>
    <dbReference type="NCBI Taxonomy" id="354439"/>
    <lineage>
        <taxon>Eukaryota</taxon>
        <taxon>Metazoa</taxon>
        <taxon>Ecdysozoa</taxon>
        <taxon>Arthropoda</taxon>
        <taxon>Hexapoda</taxon>
        <taxon>Insecta</taxon>
        <taxon>Pterygota</taxon>
        <taxon>Neoptera</taxon>
        <taxon>Endopterygota</taxon>
        <taxon>Coleoptera</taxon>
        <taxon>Polyphaga</taxon>
        <taxon>Cucujiformia</taxon>
        <taxon>Curculionidae</taxon>
        <taxon>Dryophthorinae</taxon>
        <taxon>Rhynchophorus</taxon>
    </lineage>
</organism>
<dbReference type="AlphaFoldDB" id="A0A834HUM3"/>
<dbReference type="Proteomes" id="UP000625711">
    <property type="component" value="Unassembled WGS sequence"/>
</dbReference>
<name>A0A834HUM3_RHYFE</name>
<dbReference type="EMBL" id="JAACXV010014388">
    <property type="protein sequence ID" value="KAF7267768.1"/>
    <property type="molecule type" value="Genomic_DNA"/>
</dbReference>
<comment type="caution">
    <text evidence="1">The sequence shown here is derived from an EMBL/GenBank/DDBJ whole genome shotgun (WGS) entry which is preliminary data.</text>
</comment>
<reference evidence="1" key="1">
    <citation type="submission" date="2020-08" db="EMBL/GenBank/DDBJ databases">
        <title>Genome sequencing and assembly of the red palm weevil Rhynchophorus ferrugineus.</title>
        <authorList>
            <person name="Dias G.B."/>
            <person name="Bergman C.M."/>
            <person name="Manee M."/>
        </authorList>
    </citation>
    <scope>NUCLEOTIDE SEQUENCE</scope>
    <source>
        <strain evidence="1">AA-2017</strain>
        <tissue evidence="1">Whole larva</tissue>
    </source>
</reference>
<protein>
    <submittedName>
        <fullName evidence="1">Uncharacterized protein</fullName>
    </submittedName>
</protein>
<sequence length="130" mass="14880">MILSCVRISFEPHSRTFDLMVGFLGGCRALLHTSPKRIKRQNKKSGVHPSEDIETEHLRQWPPPVNSYVNCYGEHDCRAQELIIPAGISEFLRRTDPATSSAVPLMVMRAKGKFSDKCRPEWDLVEIRLF</sequence>
<accession>A0A834HUM3</accession>
<gene>
    <name evidence="1" type="ORF">GWI33_019041</name>
</gene>
<evidence type="ECO:0000313" key="1">
    <source>
        <dbReference type="EMBL" id="KAF7267768.1"/>
    </source>
</evidence>
<proteinExistence type="predicted"/>
<evidence type="ECO:0000313" key="2">
    <source>
        <dbReference type="Proteomes" id="UP000625711"/>
    </source>
</evidence>